<accession>E3EJQ7</accession>
<proteinExistence type="predicted"/>
<evidence type="ECO:0000313" key="1">
    <source>
        <dbReference type="EMBL" id="ADO59655.1"/>
    </source>
</evidence>
<dbReference type="Proteomes" id="UP000006868">
    <property type="component" value="Plasmid pSC2"/>
</dbReference>
<dbReference type="HOGENOM" id="CLU_635917_0_0_9"/>
<dbReference type="PATRIC" id="fig|886882.15.peg.5678"/>
<sequence>MNNIVDEVFSETVEYLKRLGTRRYFSKLLERYVFYYNKGIYVHFNFISNSDQGCFECFERRYGLESFVANHLIQKKPRDTRMKIYDVRENTNRRVKACKDAQEEWYKVRRSLESNLSDSETKKVTDSQYNRVQKALRSIYEFHEQSSKEKLKRAERASRVVYAMDKHYKNASEEFKHAENLVLALLLEFYMTQLSKRIQAFFGQDKVIVRYPRKEIVKLFKERNNHNNYDFVDPERQFSVFERELLGFMDMAKKKFIIQVSKENFVYKLTSSETKDLFRLSVNPKGDVHDDPTVLEPLEQFLGKYAGFRLLIHSMAQIKNAFGDKVEAFQDIVKLTSLTYSKKFISRYMELEKEYFEKLKQEREHKPKWMGEEQAIQKMKAAFPAFQISSGMKEDSTMNFVMEHVAHSKERFYIHFIDSITNGTEVLKIGA</sequence>
<evidence type="ECO:0000313" key="2">
    <source>
        <dbReference type="Proteomes" id="UP000006868"/>
    </source>
</evidence>
<organism evidence="1 2">
    <name type="scientific">Paenibacillus polymyxa (strain SC2)</name>
    <name type="common">Bacillus polymyxa</name>
    <dbReference type="NCBI Taxonomy" id="886882"/>
    <lineage>
        <taxon>Bacteria</taxon>
        <taxon>Bacillati</taxon>
        <taxon>Bacillota</taxon>
        <taxon>Bacilli</taxon>
        <taxon>Bacillales</taxon>
        <taxon>Paenibacillaceae</taxon>
        <taxon>Paenibacillus</taxon>
    </lineage>
</organism>
<keyword evidence="1" id="KW-0614">Plasmid</keyword>
<reference evidence="1 2" key="1">
    <citation type="journal article" date="2011" name="J. Bacteriol.">
        <title>Complete genome sequence of Paenibacillus polymyxa SC2, a strain of plant growth-promoting Rhizobacterium with broad-spectrum antimicrobial activity.</title>
        <authorList>
            <person name="Ma M."/>
            <person name="Wang C."/>
            <person name="Ding Y."/>
            <person name="Li L."/>
            <person name="Shen D."/>
            <person name="Jiang X."/>
            <person name="Guan D."/>
            <person name="Cao F."/>
            <person name="Chen H."/>
            <person name="Feng R."/>
            <person name="Wang X."/>
            <person name="Ge Y."/>
            <person name="Yao L."/>
            <person name="Bing X."/>
            <person name="Yang X."/>
            <person name="Li J."/>
            <person name="Du B."/>
        </authorList>
    </citation>
    <scope>NUCLEOTIDE SEQUENCE [LARGE SCALE GENOMIC DNA]</scope>
    <source>
        <strain evidence="1 2">SC2</strain>
        <plasmid evidence="2">pSC2</plasmid>
    </source>
</reference>
<geneLocation type="plasmid" evidence="1 2">
    <name>pSC2</name>
</geneLocation>
<dbReference type="AlphaFoldDB" id="E3EJQ7"/>
<gene>
    <name evidence="1" type="ORF">PPSC2_26865</name>
</gene>
<name>E3EJQ7_PAEPS</name>
<dbReference type="RefSeq" id="WP_013386069.1">
    <property type="nucleotide sequence ID" value="NC_014628.2"/>
</dbReference>
<dbReference type="KEGG" id="ppm:PPSC2_26865"/>
<protein>
    <submittedName>
        <fullName evidence="1">Uncharacterized protein</fullName>
    </submittedName>
</protein>
<dbReference type="EMBL" id="CP002214">
    <property type="protein sequence ID" value="ADO59655.1"/>
    <property type="molecule type" value="Genomic_DNA"/>
</dbReference>